<dbReference type="EMBL" id="JAGIOP010000002">
    <property type="protein sequence ID" value="MBP2455313.1"/>
    <property type="molecule type" value="Genomic_DNA"/>
</dbReference>
<keyword evidence="2" id="KW-0732">Signal</keyword>
<protein>
    <recommendedName>
        <fullName evidence="5">Protein kinase</fullName>
    </recommendedName>
</protein>
<dbReference type="Proteomes" id="UP000694460">
    <property type="component" value="Unassembled WGS sequence"/>
</dbReference>
<evidence type="ECO:0000256" key="1">
    <source>
        <dbReference type="SAM" id="MobiDB-lite"/>
    </source>
</evidence>
<dbReference type="RefSeq" id="WP_209921846.1">
    <property type="nucleotide sequence ID" value="NZ_JAGIOP010000002.1"/>
</dbReference>
<evidence type="ECO:0000313" key="4">
    <source>
        <dbReference type="Proteomes" id="UP000694460"/>
    </source>
</evidence>
<organism evidence="3 4">
    <name type="scientific">Mycolicibacterium lutetiense</name>
    <dbReference type="NCBI Taxonomy" id="1641992"/>
    <lineage>
        <taxon>Bacteria</taxon>
        <taxon>Bacillati</taxon>
        <taxon>Actinomycetota</taxon>
        <taxon>Actinomycetes</taxon>
        <taxon>Mycobacteriales</taxon>
        <taxon>Mycobacteriaceae</taxon>
        <taxon>Mycolicibacterium</taxon>
    </lineage>
</organism>
<feature type="chain" id="PRO_5047251597" description="Protein kinase" evidence="2">
    <location>
        <begin position="32"/>
        <end position="167"/>
    </location>
</feature>
<feature type="region of interest" description="Disordered" evidence="1">
    <location>
        <begin position="136"/>
        <end position="167"/>
    </location>
</feature>
<accession>A0ABS5A0N8</accession>
<evidence type="ECO:0008006" key="5">
    <source>
        <dbReference type="Google" id="ProtNLM"/>
    </source>
</evidence>
<proteinExistence type="predicted"/>
<name>A0ABS5A0N8_9MYCO</name>
<keyword evidence="4" id="KW-1185">Reference proteome</keyword>
<comment type="caution">
    <text evidence="3">The sequence shown here is derived from an EMBL/GenBank/DDBJ whole genome shotgun (WGS) entry which is preliminary data.</text>
</comment>
<feature type="signal peptide" evidence="2">
    <location>
        <begin position="1"/>
        <end position="31"/>
    </location>
</feature>
<gene>
    <name evidence="3" type="ORF">JOF57_005226</name>
</gene>
<sequence length="167" mass="17128">MSAAWSPRRCLTAAVTAGITLLAVGMPSASAAPPTDARGYVDSTARCAKADVTVLFGSTDASRVAICSVSGGKYEYRGVRLRDGATLTAPATRNDDGAFRVENAGIEYLVTAKSLVLSAGEKVIREEPMIDFHRPGATQAPAAASPTPTTPLPPPLAAEVGGSAARR</sequence>
<reference evidence="3 4" key="1">
    <citation type="submission" date="2021-03" db="EMBL/GenBank/DDBJ databases">
        <title>Sequencing the genomes of 1000 actinobacteria strains.</title>
        <authorList>
            <person name="Klenk H.-P."/>
        </authorList>
    </citation>
    <scope>NUCLEOTIDE SEQUENCE [LARGE SCALE GENOMIC DNA]</scope>
    <source>
        <strain evidence="3 4">DSM 46713</strain>
    </source>
</reference>
<feature type="compositionally biased region" description="Low complexity" evidence="1">
    <location>
        <begin position="137"/>
        <end position="147"/>
    </location>
</feature>
<evidence type="ECO:0000313" key="3">
    <source>
        <dbReference type="EMBL" id="MBP2455313.1"/>
    </source>
</evidence>
<evidence type="ECO:0000256" key="2">
    <source>
        <dbReference type="SAM" id="SignalP"/>
    </source>
</evidence>